<comment type="caution">
    <text evidence="4">The sequence shown here is derived from an EMBL/GenBank/DDBJ whole genome shotgun (WGS) entry which is preliminary data.</text>
</comment>
<reference evidence="4" key="2">
    <citation type="journal article" date="2021" name="PeerJ">
        <title>Extensive microbial diversity within the chicken gut microbiome revealed by metagenomics and culture.</title>
        <authorList>
            <person name="Gilroy R."/>
            <person name="Ravi A."/>
            <person name="Getino M."/>
            <person name="Pursley I."/>
            <person name="Horton D.L."/>
            <person name="Alikhan N.F."/>
            <person name="Baker D."/>
            <person name="Gharbi K."/>
            <person name="Hall N."/>
            <person name="Watson M."/>
            <person name="Adriaenssens E.M."/>
            <person name="Foster-Nyarko E."/>
            <person name="Jarju S."/>
            <person name="Secka A."/>
            <person name="Antonio M."/>
            <person name="Oren A."/>
            <person name="Chaudhuri R.R."/>
            <person name="La Ragione R."/>
            <person name="Hildebrand F."/>
            <person name="Pallen M.J."/>
        </authorList>
    </citation>
    <scope>NUCLEOTIDE SEQUENCE</scope>
    <source>
        <strain evidence="4">ChiGjej1B1-2707</strain>
    </source>
</reference>
<dbReference type="PANTHER" id="PTHR30576:SF0">
    <property type="entry name" value="UNDECAPRENYL-PHOSPHATE N-ACETYLGALACTOSAMINYL 1-PHOSPHATE TRANSFERASE-RELATED"/>
    <property type="match status" value="1"/>
</dbReference>
<dbReference type="InterPro" id="IPR003362">
    <property type="entry name" value="Bact_transf"/>
</dbReference>
<comment type="similarity">
    <text evidence="1">Belongs to the bacterial sugar transferase family.</text>
</comment>
<proteinExistence type="inferred from homology"/>
<keyword evidence="4" id="KW-0808">Transferase</keyword>
<evidence type="ECO:0000259" key="3">
    <source>
        <dbReference type="Pfam" id="PF02397"/>
    </source>
</evidence>
<reference evidence="4" key="1">
    <citation type="submission" date="2020-10" db="EMBL/GenBank/DDBJ databases">
        <authorList>
            <person name="Gilroy R."/>
        </authorList>
    </citation>
    <scope>NUCLEOTIDE SEQUENCE</scope>
    <source>
        <strain evidence="4">ChiGjej1B1-2707</strain>
    </source>
</reference>
<accession>A0A9D1A3C3</accession>
<keyword evidence="2" id="KW-1133">Transmembrane helix</keyword>
<gene>
    <name evidence="4" type="ORF">IAA69_08710</name>
</gene>
<dbReference type="GO" id="GO:0016780">
    <property type="term" value="F:phosphotransferase activity, for other substituted phosphate groups"/>
    <property type="evidence" value="ECO:0007669"/>
    <property type="project" value="TreeGrafter"/>
</dbReference>
<organism evidence="4 5">
    <name type="scientific">Candidatus Aveggerthella stercoripullorum</name>
    <dbReference type="NCBI Taxonomy" id="2840688"/>
    <lineage>
        <taxon>Bacteria</taxon>
        <taxon>Bacillati</taxon>
        <taxon>Actinomycetota</taxon>
        <taxon>Coriobacteriia</taxon>
        <taxon>Eggerthellales</taxon>
        <taxon>Eggerthellaceae</taxon>
        <taxon>Eggerthellaceae incertae sedis</taxon>
        <taxon>Candidatus Aveggerthella</taxon>
    </lineage>
</organism>
<dbReference type="PANTHER" id="PTHR30576">
    <property type="entry name" value="COLANIC BIOSYNTHESIS UDP-GLUCOSE LIPID CARRIER TRANSFERASE"/>
    <property type="match status" value="1"/>
</dbReference>
<dbReference type="EMBL" id="DVGB01000106">
    <property type="protein sequence ID" value="HIR02323.1"/>
    <property type="molecule type" value="Genomic_DNA"/>
</dbReference>
<evidence type="ECO:0000313" key="5">
    <source>
        <dbReference type="Proteomes" id="UP000824261"/>
    </source>
</evidence>
<dbReference type="Pfam" id="PF02397">
    <property type="entry name" value="Bac_transf"/>
    <property type="match status" value="1"/>
</dbReference>
<keyword evidence="2" id="KW-0812">Transmembrane</keyword>
<evidence type="ECO:0000313" key="4">
    <source>
        <dbReference type="EMBL" id="HIR02323.1"/>
    </source>
</evidence>
<name>A0A9D1A3C3_9ACTN</name>
<keyword evidence="2" id="KW-0472">Membrane</keyword>
<dbReference type="Proteomes" id="UP000824261">
    <property type="component" value="Unassembled WGS sequence"/>
</dbReference>
<feature type="transmembrane region" description="Helical" evidence="2">
    <location>
        <begin position="28"/>
        <end position="51"/>
    </location>
</feature>
<sequence>MSRQTPDTELPPFKETAYLRVGKRACDLVVGIVALPFVLLLTAVMAPLIYFEDKGPVFYNAPRVGKGGREFVMYKFRSMRVNAPDLLMPDGSTYNGADDPRMTKIGAFMRKTSLDEMPQFLNVLKGDMSVVGPRPDLKRETELYEGNEGDKLLVKPGITGYSAVMVRNSAPWRERLKLDVYYVHHVDFALDVKVFFRTFGAVFGQKGIYVESEQTDGQ</sequence>
<evidence type="ECO:0000256" key="2">
    <source>
        <dbReference type="SAM" id="Phobius"/>
    </source>
</evidence>
<feature type="domain" description="Bacterial sugar transferase" evidence="3">
    <location>
        <begin position="23"/>
        <end position="203"/>
    </location>
</feature>
<protein>
    <submittedName>
        <fullName evidence="4">Sugar transferase</fullName>
    </submittedName>
</protein>
<evidence type="ECO:0000256" key="1">
    <source>
        <dbReference type="ARBA" id="ARBA00006464"/>
    </source>
</evidence>
<dbReference type="AlphaFoldDB" id="A0A9D1A3C3"/>